<protein>
    <recommendedName>
        <fullName evidence="4">DUF4834 family protein</fullName>
    </recommendedName>
</protein>
<feature type="compositionally biased region" description="Polar residues" evidence="1">
    <location>
        <begin position="56"/>
        <end position="68"/>
    </location>
</feature>
<reference evidence="3" key="1">
    <citation type="journal article" date="2012" name="PLoS ONE">
        <title>Gene sets for utilization of primary and secondary nutrition supplies in the distal gut of endangered iberian lynx.</title>
        <authorList>
            <person name="Alcaide M."/>
            <person name="Messina E."/>
            <person name="Richter M."/>
            <person name="Bargiela R."/>
            <person name="Peplies J."/>
            <person name="Huws S.A."/>
            <person name="Newbold C.J."/>
            <person name="Golyshin P.N."/>
            <person name="Simon M.A."/>
            <person name="Lopez G."/>
            <person name="Yakimov M.M."/>
            <person name="Ferrer M."/>
        </authorList>
    </citation>
    <scope>NUCLEOTIDE SEQUENCE</scope>
</reference>
<dbReference type="Pfam" id="PF16118">
    <property type="entry name" value="DUF4834"/>
    <property type="match status" value="1"/>
</dbReference>
<dbReference type="AlphaFoldDB" id="J9D8G7"/>
<keyword evidence="2" id="KW-1133">Transmembrane helix</keyword>
<feature type="transmembrane region" description="Helical" evidence="2">
    <location>
        <begin position="7"/>
        <end position="28"/>
    </location>
</feature>
<evidence type="ECO:0000313" key="3">
    <source>
        <dbReference type="EMBL" id="EJX09081.1"/>
    </source>
</evidence>
<comment type="caution">
    <text evidence="3">The sequence shown here is derived from an EMBL/GenBank/DDBJ whole genome shotgun (WGS) entry which is preliminary data.</text>
</comment>
<evidence type="ECO:0000256" key="2">
    <source>
        <dbReference type="SAM" id="Phobius"/>
    </source>
</evidence>
<evidence type="ECO:0008006" key="4">
    <source>
        <dbReference type="Google" id="ProtNLM"/>
    </source>
</evidence>
<feature type="compositionally biased region" description="Basic and acidic residues" evidence="1">
    <location>
        <begin position="69"/>
        <end position="84"/>
    </location>
</feature>
<feature type="region of interest" description="Disordered" evidence="1">
    <location>
        <begin position="52"/>
        <end position="111"/>
    </location>
</feature>
<name>J9D8G7_9ZZZZ</name>
<dbReference type="InterPro" id="IPR032272">
    <property type="entry name" value="DUF4834"/>
</dbReference>
<sequence length="111" mass="12231">MLMKSMLGCLFIFIFGGILLFIGLIRIVTQMLFGKGTSSTAKGAFGPFGSFGGFGNTNQSPHQQQAESIHQHTDTRAGNAHHEGNPNSRQKRSGKIFEKNEGKYVDFEEIH</sequence>
<accession>J9D8G7</accession>
<organism evidence="3">
    <name type="scientific">gut metagenome</name>
    <dbReference type="NCBI Taxonomy" id="749906"/>
    <lineage>
        <taxon>unclassified sequences</taxon>
        <taxon>metagenomes</taxon>
        <taxon>organismal metagenomes</taxon>
    </lineage>
</organism>
<gene>
    <name evidence="3" type="ORF">EVA_02806</name>
</gene>
<feature type="compositionally biased region" description="Basic and acidic residues" evidence="1">
    <location>
        <begin position="95"/>
        <end position="111"/>
    </location>
</feature>
<evidence type="ECO:0000256" key="1">
    <source>
        <dbReference type="SAM" id="MobiDB-lite"/>
    </source>
</evidence>
<dbReference type="EMBL" id="AMCI01000464">
    <property type="protein sequence ID" value="EJX09081.1"/>
    <property type="molecule type" value="Genomic_DNA"/>
</dbReference>
<proteinExistence type="predicted"/>
<keyword evidence="2" id="KW-0472">Membrane</keyword>
<keyword evidence="2" id="KW-0812">Transmembrane</keyword>